<sequence>MKGPQKIKSINHTCTRNDNKNTLKTIVQNELNSTTDNIGNIINTSKNKNDSYKQHTGDSNKQKMYQQHQQYRNMGNHQYRYHAPEHTVFIASPTERLLRTSNKSLANALIKQHGGDFRSVRPRKDYIIIQCNTLKQVWKYMEITNIAGLLVIITRHKATKQSHENNNKTSTTQDKDKSTQIPYLANQAKYKAILKLHRTMVWKTQENIEYDLTFHQITCKRVVKLRNHLGMETSTFLLEFQQSPPAHVRIGPHGTKVKLQQYINKPRLCNNCWKWGHFSSRCRSHPRCGKCGGKQT</sequence>
<feature type="region of interest" description="Disordered" evidence="1">
    <location>
        <begin position="158"/>
        <end position="178"/>
    </location>
</feature>
<name>A0ABD3T3N5_SINWO</name>
<evidence type="ECO:0000313" key="2">
    <source>
        <dbReference type="EMBL" id="KAL3831524.1"/>
    </source>
</evidence>
<keyword evidence="3" id="KW-1185">Reference proteome</keyword>
<accession>A0ABD3T3N5</accession>
<proteinExistence type="predicted"/>
<evidence type="ECO:0000256" key="1">
    <source>
        <dbReference type="SAM" id="MobiDB-lite"/>
    </source>
</evidence>
<organism evidence="2 3">
    <name type="scientific">Sinanodonta woodiana</name>
    <name type="common">Chinese pond mussel</name>
    <name type="synonym">Anodonta woodiana</name>
    <dbReference type="NCBI Taxonomy" id="1069815"/>
    <lineage>
        <taxon>Eukaryota</taxon>
        <taxon>Metazoa</taxon>
        <taxon>Spiralia</taxon>
        <taxon>Lophotrochozoa</taxon>
        <taxon>Mollusca</taxon>
        <taxon>Bivalvia</taxon>
        <taxon>Autobranchia</taxon>
        <taxon>Heteroconchia</taxon>
        <taxon>Palaeoheterodonta</taxon>
        <taxon>Unionida</taxon>
        <taxon>Unionoidea</taxon>
        <taxon>Unionidae</taxon>
        <taxon>Unioninae</taxon>
        <taxon>Sinanodonta</taxon>
    </lineage>
</organism>
<comment type="caution">
    <text evidence="2">The sequence shown here is derived from an EMBL/GenBank/DDBJ whole genome shotgun (WGS) entry which is preliminary data.</text>
</comment>
<reference evidence="2 3" key="1">
    <citation type="submission" date="2024-11" db="EMBL/GenBank/DDBJ databases">
        <title>Chromosome-level genome assembly of the freshwater bivalve Anodonta woodiana.</title>
        <authorList>
            <person name="Chen X."/>
        </authorList>
    </citation>
    <scope>NUCLEOTIDE SEQUENCE [LARGE SCALE GENOMIC DNA]</scope>
    <source>
        <strain evidence="2">MN2024</strain>
        <tissue evidence="2">Gills</tissue>
    </source>
</reference>
<evidence type="ECO:0000313" key="3">
    <source>
        <dbReference type="Proteomes" id="UP001634394"/>
    </source>
</evidence>
<gene>
    <name evidence="2" type="ORF">ACJMK2_023265</name>
</gene>
<dbReference type="Proteomes" id="UP001634394">
    <property type="component" value="Unassembled WGS sequence"/>
</dbReference>
<protein>
    <submittedName>
        <fullName evidence="2">Uncharacterized protein</fullName>
    </submittedName>
</protein>
<dbReference type="EMBL" id="JBJQND010000019">
    <property type="protein sequence ID" value="KAL3831524.1"/>
    <property type="molecule type" value="Genomic_DNA"/>
</dbReference>
<dbReference type="AlphaFoldDB" id="A0ABD3T3N5"/>